<gene>
    <name evidence="1" type="ORF">ORQ98_06790</name>
</gene>
<organism evidence="1 2">
    <name type="scientific">Spartinivicinus poritis</name>
    <dbReference type="NCBI Taxonomy" id="2994640"/>
    <lineage>
        <taxon>Bacteria</taxon>
        <taxon>Pseudomonadati</taxon>
        <taxon>Pseudomonadota</taxon>
        <taxon>Gammaproteobacteria</taxon>
        <taxon>Oceanospirillales</taxon>
        <taxon>Zooshikellaceae</taxon>
        <taxon>Spartinivicinus</taxon>
    </lineage>
</organism>
<evidence type="ECO:0000313" key="1">
    <source>
        <dbReference type="EMBL" id="MDE1461672.1"/>
    </source>
</evidence>
<dbReference type="EMBL" id="JAPMOU010000006">
    <property type="protein sequence ID" value="MDE1461672.1"/>
    <property type="molecule type" value="Genomic_DNA"/>
</dbReference>
<name>A0ABT5U5T7_9GAMM</name>
<keyword evidence="2" id="KW-1185">Reference proteome</keyword>
<reference evidence="1 2" key="1">
    <citation type="submission" date="2022-11" db="EMBL/GenBank/DDBJ databases">
        <title>Spartinivicinus poritis sp. nov., isolated from scleractinian coral Porites lutea.</title>
        <authorList>
            <person name="Zhang G."/>
            <person name="Cai L."/>
            <person name="Wei Q."/>
        </authorList>
    </citation>
    <scope>NUCLEOTIDE SEQUENCE [LARGE SCALE GENOMIC DNA]</scope>
    <source>
        <strain evidence="1 2">A2-2</strain>
    </source>
</reference>
<protein>
    <submittedName>
        <fullName evidence="1">Uncharacterized protein</fullName>
    </submittedName>
</protein>
<accession>A0ABT5U5T7</accession>
<dbReference type="RefSeq" id="WP_274688034.1">
    <property type="nucleotide sequence ID" value="NZ_JAPMOU010000006.1"/>
</dbReference>
<dbReference type="Proteomes" id="UP001528823">
    <property type="component" value="Unassembled WGS sequence"/>
</dbReference>
<sequence length="142" mass="15291">MAAETQDSHLENLSKDLVQSLAEGGLSWEWDNRFNTALTAFSVSKQELVHQAVSKSLDTILDASSIETASEAVKSVSKSLGGISPGQQLLISDPGSGSFLYCAWWPWGNGESISIRIAPVFIGDEAGKQALLSRFKEIFCIA</sequence>
<evidence type="ECO:0000313" key="2">
    <source>
        <dbReference type="Proteomes" id="UP001528823"/>
    </source>
</evidence>
<proteinExistence type="predicted"/>
<comment type="caution">
    <text evidence="1">The sequence shown here is derived from an EMBL/GenBank/DDBJ whole genome shotgun (WGS) entry which is preliminary data.</text>
</comment>